<comment type="caution">
    <text evidence="3">The sequence shown here is derived from an EMBL/GenBank/DDBJ whole genome shotgun (WGS) entry which is preliminary data.</text>
</comment>
<dbReference type="InterPro" id="IPR036047">
    <property type="entry name" value="F-box-like_dom_sf"/>
</dbReference>
<evidence type="ECO:0000313" key="4">
    <source>
        <dbReference type="Proteomes" id="UP000275385"/>
    </source>
</evidence>
<feature type="region of interest" description="Disordered" evidence="1">
    <location>
        <begin position="25"/>
        <end position="44"/>
    </location>
</feature>
<dbReference type="CDD" id="cd09917">
    <property type="entry name" value="F-box_SF"/>
    <property type="match status" value="1"/>
</dbReference>
<protein>
    <recommendedName>
        <fullName evidence="2">F-box domain-containing protein</fullName>
    </recommendedName>
</protein>
<dbReference type="STRING" id="177199.A0A420Y4A1"/>
<organism evidence="3 4">
    <name type="scientific">Coniochaeta pulveracea</name>
    <dbReference type="NCBI Taxonomy" id="177199"/>
    <lineage>
        <taxon>Eukaryota</taxon>
        <taxon>Fungi</taxon>
        <taxon>Dikarya</taxon>
        <taxon>Ascomycota</taxon>
        <taxon>Pezizomycotina</taxon>
        <taxon>Sordariomycetes</taxon>
        <taxon>Sordariomycetidae</taxon>
        <taxon>Coniochaetales</taxon>
        <taxon>Coniochaetaceae</taxon>
        <taxon>Coniochaeta</taxon>
    </lineage>
</organism>
<feature type="compositionally biased region" description="Low complexity" evidence="1">
    <location>
        <begin position="26"/>
        <end position="39"/>
    </location>
</feature>
<evidence type="ECO:0000313" key="3">
    <source>
        <dbReference type="EMBL" id="RKU42698.1"/>
    </source>
</evidence>
<feature type="domain" description="F-box" evidence="2">
    <location>
        <begin position="119"/>
        <end position="166"/>
    </location>
</feature>
<dbReference type="OrthoDB" id="5396937at2759"/>
<gene>
    <name evidence="3" type="ORF">DL546_006043</name>
</gene>
<dbReference type="EMBL" id="QVQW01000053">
    <property type="protein sequence ID" value="RKU42698.1"/>
    <property type="molecule type" value="Genomic_DNA"/>
</dbReference>
<dbReference type="Pfam" id="PF00646">
    <property type="entry name" value="F-box"/>
    <property type="match status" value="1"/>
</dbReference>
<keyword evidence="4" id="KW-1185">Reference proteome</keyword>
<dbReference type="SUPFAM" id="SSF81383">
    <property type="entry name" value="F-box domain"/>
    <property type="match status" value="1"/>
</dbReference>
<evidence type="ECO:0000256" key="1">
    <source>
        <dbReference type="SAM" id="MobiDB-lite"/>
    </source>
</evidence>
<reference evidence="3 4" key="1">
    <citation type="submission" date="2018-08" db="EMBL/GenBank/DDBJ databases">
        <title>Draft genome of the lignicolous fungus Coniochaeta pulveracea.</title>
        <authorList>
            <person name="Borstlap C.J."/>
            <person name="De Witt R.N."/>
            <person name="Botha A."/>
            <person name="Volschenk H."/>
        </authorList>
    </citation>
    <scope>NUCLEOTIDE SEQUENCE [LARGE SCALE GENOMIC DNA]</scope>
    <source>
        <strain evidence="3 4">CAB683</strain>
    </source>
</reference>
<dbReference type="PROSITE" id="PS50181">
    <property type="entry name" value="FBOX"/>
    <property type="match status" value="1"/>
</dbReference>
<sequence length="522" mass="60269">MDPLHITEFASDRYFEKLNQLKDAHAAGSSSSQHQQDGQVLERKTSATQGPFILPIRASREELEDVVNKNAQKVKEKRGFLGFRSRKSAAKVPTTHGIEQHLDRRPSVAESTKQSLPFDQLFLHLPNELQVQIICSLPLSDILSLRQTSRSLHALITLNETTIVRYLMDNHIPTYARRLYPAPTNTPLSFHYICGIWHRLHVAAKLSDLMCEWIVRDIFLRTSEEKRREFAPQRERMRRRLIPLLFTIFHFFETYRAEHIRYIEEHGYGLSKSPYTINPVEAKVMSQYDNKTLLMVHQVFPLVISSFCRRLRPPTYVGRVEKTFRGYLKDKPADEIHAATLCIGGLRQVERFWEVKGYNTRRTAVDVWYNSIAKDPIETEQRKKRGIMSLGRKKSSTALSKQMSNDLQRRGSWDDASNLANNYIFHTSLAAGMPMGPLGRDQVKMLLSDLPVLQQIWLATAETLVLDRKIVQHPAHIKRNAEVMLELIREDGVEEEDEWLYGTSAPESVRANLEAIREDTLE</sequence>
<proteinExistence type="predicted"/>
<dbReference type="InterPro" id="IPR001810">
    <property type="entry name" value="F-box_dom"/>
</dbReference>
<evidence type="ECO:0000259" key="2">
    <source>
        <dbReference type="PROSITE" id="PS50181"/>
    </source>
</evidence>
<dbReference type="SMART" id="SM00256">
    <property type="entry name" value="FBOX"/>
    <property type="match status" value="1"/>
</dbReference>
<name>A0A420Y4A1_9PEZI</name>
<accession>A0A420Y4A1</accession>
<dbReference type="AlphaFoldDB" id="A0A420Y4A1"/>
<dbReference type="Proteomes" id="UP000275385">
    <property type="component" value="Unassembled WGS sequence"/>
</dbReference>